<keyword evidence="1" id="KW-0812">Transmembrane</keyword>
<keyword evidence="1" id="KW-1133">Transmembrane helix</keyword>
<feature type="transmembrane region" description="Helical" evidence="1">
    <location>
        <begin position="21"/>
        <end position="44"/>
    </location>
</feature>
<evidence type="ECO:0000256" key="1">
    <source>
        <dbReference type="SAM" id="Phobius"/>
    </source>
</evidence>
<gene>
    <name evidence="2" type="ORF">HMPREF3195_01735</name>
    <name evidence="3" type="ORF">NCTC11460_01502</name>
</gene>
<sequence>MSKYLDKKNEEKEVARHMKKIRGLNTLMIIIVICLVLLFGLVYLSKYFM</sequence>
<reference evidence="3 5" key="2">
    <citation type="submission" date="2018-06" db="EMBL/GenBank/DDBJ databases">
        <authorList>
            <consortium name="Pathogen Informatics"/>
            <person name="Doyle S."/>
        </authorList>
    </citation>
    <scope>NUCLEOTIDE SEQUENCE [LARGE SCALE GENOMIC DNA]</scope>
    <source>
        <strain evidence="3 5">NCTC11460</strain>
    </source>
</reference>
<accession>A0A135YMH7</accession>
<proteinExistence type="predicted"/>
<dbReference type="AlphaFoldDB" id="A0A135YMH7"/>
<dbReference type="GeneID" id="79843672"/>
<evidence type="ECO:0000313" key="5">
    <source>
        <dbReference type="Proteomes" id="UP000255101"/>
    </source>
</evidence>
<dbReference type="Proteomes" id="UP000255101">
    <property type="component" value="Unassembled WGS sequence"/>
</dbReference>
<dbReference type="EMBL" id="LSQZ01000087">
    <property type="protein sequence ID" value="KXI10615.1"/>
    <property type="molecule type" value="Genomic_DNA"/>
</dbReference>
<name>A0A135YMH7_9FIRM</name>
<dbReference type="Proteomes" id="UP000070326">
    <property type="component" value="Unassembled WGS sequence"/>
</dbReference>
<dbReference type="EMBL" id="UGTB01000004">
    <property type="protein sequence ID" value="SUB61561.1"/>
    <property type="molecule type" value="Genomic_DNA"/>
</dbReference>
<keyword evidence="1" id="KW-0472">Membrane</keyword>
<dbReference type="PATRIC" id="fig|1261.3.peg.1683"/>
<organism evidence="2 4">
    <name type="scientific">Peptostreptococcus anaerobius</name>
    <dbReference type="NCBI Taxonomy" id="1261"/>
    <lineage>
        <taxon>Bacteria</taxon>
        <taxon>Bacillati</taxon>
        <taxon>Bacillota</taxon>
        <taxon>Clostridia</taxon>
        <taxon>Peptostreptococcales</taxon>
        <taxon>Peptostreptococcaceae</taxon>
        <taxon>Peptostreptococcus</taxon>
    </lineage>
</organism>
<protein>
    <submittedName>
        <fullName evidence="2">Uncharacterized protein</fullName>
    </submittedName>
</protein>
<evidence type="ECO:0000313" key="3">
    <source>
        <dbReference type="EMBL" id="SUB61561.1"/>
    </source>
</evidence>
<dbReference type="STRING" id="1261.HMPREF3195_01735"/>
<evidence type="ECO:0000313" key="4">
    <source>
        <dbReference type="Proteomes" id="UP000070326"/>
    </source>
</evidence>
<dbReference type="RefSeq" id="WP_002843245.1">
    <property type="nucleotide sequence ID" value="NZ_CAMPYD010000006.1"/>
</dbReference>
<evidence type="ECO:0000313" key="2">
    <source>
        <dbReference type="EMBL" id="KXI10615.1"/>
    </source>
</evidence>
<reference evidence="2 4" key="1">
    <citation type="submission" date="2016-02" db="EMBL/GenBank/DDBJ databases">
        <authorList>
            <person name="Wen L."/>
            <person name="He K."/>
            <person name="Yang H."/>
        </authorList>
    </citation>
    <scope>NUCLEOTIDE SEQUENCE [LARGE SCALE GENOMIC DNA]</scope>
    <source>
        <strain evidence="2 4">MJR8628A</strain>
    </source>
</reference>